<evidence type="ECO:0000313" key="11">
    <source>
        <dbReference type="EMBL" id="KOO24903.1"/>
    </source>
</evidence>
<evidence type="ECO:0000256" key="5">
    <source>
        <dbReference type="ARBA" id="ARBA00022741"/>
    </source>
</evidence>
<keyword evidence="5 9" id="KW-0547">Nucleotide-binding</keyword>
<dbReference type="PANTHER" id="PTHR31187:SF1">
    <property type="entry name" value="ADP,ATP CARRIER PROTEIN 1"/>
    <property type="match status" value="1"/>
</dbReference>
<comment type="caution">
    <text evidence="11">The sequence shown here is derived from an EMBL/GenBank/DDBJ whole genome shotgun (WGS) entry which is preliminary data.</text>
</comment>
<evidence type="ECO:0000256" key="4">
    <source>
        <dbReference type="ARBA" id="ARBA00022692"/>
    </source>
</evidence>
<name>A0A0M0JF87_9EUKA</name>
<evidence type="ECO:0000256" key="6">
    <source>
        <dbReference type="ARBA" id="ARBA00022840"/>
    </source>
</evidence>
<dbReference type="GO" id="GO:0016020">
    <property type="term" value="C:membrane"/>
    <property type="evidence" value="ECO:0007669"/>
    <property type="project" value="UniProtKB-SubCell"/>
</dbReference>
<feature type="transmembrane region" description="Helical" evidence="9">
    <location>
        <begin position="239"/>
        <end position="258"/>
    </location>
</feature>
<gene>
    <name evidence="11" type="ORF">Ctob_006682</name>
</gene>
<dbReference type="Proteomes" id="UP000037460">
    <property type="component" value="Unassembled WGS sequence"/>
</dbReference>
<dbReference type="GO" id="GO:0005471">
    <property type="term" value="F:ATP:ADP antiporter activity"/>
    <property type="evidence" value="ECO:0007669"/>
    <property type="project" value="InterPro"/>
</dbReference>
<organism evidence="11 12">
    <name type="scientific">Chrysochromulina tobinii</name>
    <dbReference type="NCBI Taxonomy" id="1460289"/>
    <lineage>
        <taxon>Eukaryota</taxon>
        <taxon>Haptista</taxon>
        <taxon>Haptophyta</taxon>
        <taxon>Prymnesiophyceae</taxon>
        <taxon>Prymnesiales</taxon>
        <taxon>Chrysochromulinaceae</taxon>
        <taxon>Chrysochromulina</taxon>
    </lineage>
</organism>
<keyword evidence="7 9" id="KW-1133">Transmembrane helix</keyword>
<keyword evidence="4 9" id="KW-0812">Transmembrane</keyword>
<feature type="chain" id="PRO_5005601805" description="ADP,ATP carrier protein" evidence="10">
    <location>
        <begin position="22"/>
        <end position="514"/>
    </location>
</feature>
<dbReference type="PANTHER" id="PTHR31187">
    <property type="match status" value="1"/>
</dbReference>
<dbReference type="OrthoDB" id="2190844at2759"/>
<sequence length="514" mass="55044">MRAKTVCVLLACAAGAAGWHAAVMRAPVHRPAVSTMSRRAFTIRPIVAQAAAAAAPGPEEAPLSGFATLKASLPPKEELKKIIPLAIMFFCILFNYTILRDTKDVLVVTAPGSSAEAIPFLKTWVNLPGAVAFTVLYSSLANRLGRQALFYTVLGPFLGFFGSFAWIIYPMRDLLHPVALCAYLRSVLPLGFAAPIAVFQNWTYSLFYFLANMWGSVVVSLLFWGFANEVTTVSEAKKYYPLFGMFANVALVFSGQFVRYVSTLHSTLPAGVDAWGVALKLLMTTVVVLGGVIAGCFRYLNVAVLDKAEAAAAGAGKMAPKKKKPSMTFGESFKYLAASKYIRNLATLVVCYGMSINLVEVTWKAKLKEAFPNPMDYSAFMGTFSSATGVSTLFMMLFGRFVLNKYGWGTAAMITPSVLLATGVAFFALCLAGNTFAPVLATFGTTPLLVAVFVGAVQNIMSKASKYSLFDPCKEMAYIPLDAEQKTKGKAAVDVIGGPLGKSGGSLIQQASAL</sequence>
<evidence type="ECO:0000256" key="10">
    <source>
        <dbReference type="SAM" id="SignalP"/>
    </source>
</evidence>
<feature type="transmembrane region" description="Helical" evidence="9">
    <location>
        <begin position="82"/>
        <end position="99"/>
    </location>
</feature>
<dbReference type="EMBL" id="JWZX01003039">
    <property type="protein sequence ID" value="KOO24903.1"/>
    <property type="molecule type" value="Genomic_DNA"/>
</dbReference>
<feature type="transmembrane region" description="Helical" evidence="9">
    <location>
        <begin position="379"/>
        <end position="399"/>
    </location>
</feature>
<dbReference type="AlphaFoldDB" id="A0A0M0JF87"/>
<dbReference type="GO" id="GO:0005524">
    <property type="term" value="F:ATP binding"/>
    <property type="evidence" value="ECO:0007669"/>
    <property type="project" value="UniProtKB-KW"/>
</dbReference>
<evidence type="ECO:0000313" key="12">
    <source>
        <dbReference type="Proteomes" id="UP000037460"/>
    </source>
</evidence>
<reference evidence="12" key="1">
    <citation type="journal article" date="2015" name="PLoS Genet.">
        <title>Genome Sequence and Transcriptome Analyses of Chrysochromulina tobin: Metabolic Tools for Enhanced Algal Fitness in the Prominent Order Prymnesiales (Haptophyceae).</title>
        <authorList>
            <person name="Hovde B.T."/>
            <person name="Deodato C.R."/>
            <person name="Hunsperger H.M."/>
            <person name="Ryken S.A."/>
            <person name="Yost W."/>
            <person name="Jha R.K."/>
            <person name="Patterson J."/>
            <person name="Monnat R.J. Jr."/>
            <person name="Barlow S.B."/>
            <person name="Starkenburg S.R."/>
            <person name="Cattolico R.A."/>
        </authorList>
    </citation>
    <scope>NUCLEOTIDE SEQUENCE</scope>
    <source>
        <strain evidence="12">CCMP291</strain>
    </source>
</reference>
<feature type="signal peptide" evidence="10">
    <location>
        <begin position="1"/>
        <end position="21"/>
    </location>
</feature>
<dbReference type="NCBIfam" id="TIGR00769">
    <property type="entry name" value="AAA"/>
    <property type="match status" value="1"/>
</dbReference>
<feature type="transmembrane region" description="Helical" evidence="9">
    <location>
        <begin position="206"/>
        <end position="227"/>
    </location>
</feature>
<feature type="transmembrane region" description="Helical" evidence="9">
    <location>
        <begin position="341"/>
        <end position="359"/>
    </location>
</feature>
<feature type="transmembrane region" description="Helical" evidence="9">
    <location>
        <begin position="406"/>
        <end position="429"/>
    </location>
</feature>
<evidence type="ECO:0000256" key="7">
    <source>
        <dbReference type="ARBA" id="ARBA00022989"/>
    </source>
</evidence>
<accession>A0A0M0JF87</accession>
<evidence type="ECO:0000256" key="2">
    <source>
        <dbReference type="ARBA" id="ARBA00007127"/>
    </source>
</evidence>
<keyword evidence="12" id="KW-1185">Reference proteome</keyword>
<evidence type="ECO:0000256" key="1">
    <source>
        <dbReference type="ARBA" id="ARBA00004141"/>
    </source>
</evidence>
<keyword evidence="6 9" id="KW-0067">ATP-binding</keyword>
<dbReference type="InterPro" id="IPR004667">
    <property type="entry name" value="ADP_ATP_car_bac_type"/>
</dbReference>
<evidence type="ECO:0000256" key="9">
    <source>
        <dbReference type="RuleBase" id="RU363121"/>
    </source>
</evidence>
<keyword evidence="3 9" id="KW-0813">Transport</keyword>
<evidence type="ECO:0000256" key="3">
    <source>
        <dbReference type="ARBA" id="ARBA00022448"/>
    </source>
</evidence>
<keyword evidence="10" id="KW-0732">Signal</keyword>
<feature type="transmembrane region" description="Helical" evidence="9">
    <location>
        <begin position="435"/>
        <end position="457"/>
    </location>
</feature>
<proteinExistence type="inferred from homology"/>
<protein>
    <recommendedName>
        <fullName evidence="9">ADP,ATP carrier protein</fullName>
    </recommendedName>
</protein>
<comment type="similarity">
    <text evidence="2 9">Belongs to the ADP/ATP translocase tlc family.</text>
</comment>
<evidence type="ECO:0000256" key="8">
    <source>
        <dbReference type="ARBA" id="ARBA00023136"/>
    </source>
</evidence>
<feature type="transmembrane region" description="Helical" evidence="9">
    <location>
        <begin position="278"/>
        <end position="300"/>
    </location>
</feature>
<keyword evidence="8 9" id="KW-0472">Membrane</keyword>
<feature type="transmembrane region" description="Helical" evidence="9">
    <location>
        <begin position="149"/>
        <end position="169"/>
    </location>
</feature>
<comment type="subcellular location">
    <subcellularLocation>
        <location evidence="1 9">Membrane</location>
        <topology evidence="1 9">Multi-pass membrane protein</topology>
    </subcellularLocation>
</comment>
<dbReference type="Pfam" id="PF03219">
    <property type="entry name" value="TLC"/>
    <property type="match status" value="1"/>
</dbReference>